<comment type="caution">
    <text evidence="1">The sequence shown here is derived from an EMBL/GenBank/DDBJ whole genome shotgun (WGS) entry which is preliminary data.</text>
</comment>
<gene>
    <name evidence="1" type="ORF">LOK49_LG04G03567</name>
</gene>
<dbReference type="Proteomes" id="UP001060215">
    <property type="component" value="Chromosome 2"/>
</dbReference>
<protein>
    <submittedName>
        <fullName evidence="1">Uncharacterized protein</fullName>
    </submittedName>
</protein>
<dbReference type="EMBL" id="CM045759">
    <property type="protein sequence ID" value="KAI8019169.1"/>
    <property type="molecule type" value="Genomic_DNA"/>
</dbReference>
<proteinExistence type="predicted"/>
<organism evidence="1 2">
    <name type="scientific">Camellia lanceoleosa</name>
    <dbReference type="NCBI Taxonomy" id="1840588"/>
    <lineage>
        <taxon>Eukaryota</taxon>
        <taxon>Viridiplantae</taxon>
        <taxon>Streptophyta</taxon>
        <taxon>Embryophyta</taxon>
        <taxon>Tracheophyta</taxon>
        <taxon>Spermatophyta</taxon>
        <taxon>Magnoliopsida</taxon>
        <taxon>eudicotyledons</taxon>
        <taxon>Gunneridae</taxon>
        <taxon>Pentapetalae</taxon>
        <taxon>asterids</taxon>
        <taxon>Ericales</taxon>
        <taxon>Theaceae</taxon>
        <taxon>Camellia</taxon>
    </lineage>
</organism>
<reference evidence="1 2" key="1">
    <citation type="journal article" date="2022" name="Plant J.">
        <title>Chromosome-level genome of Camellia lanceoleosa provides a valuable resource for understanding genome evolution and self-incompatibility.</title>
        <authorList>
            <person name="Gong W."/>
            <person name="Xiao S."/>
            <person name="Wang L."/>
            <person name="Liao Z."/>
            <person name="Chang Y."/>
            <person name="Mo W."/>
            <person name="Hu G."/>
            <person name="Li W."/>
            <person name="Zhao G."/>
            <person name="Zhu H."/>
            <person name="Hu X."/>
            <person name="Ji K."/>
            <person name="Xiang X."/>
            <person name="Song Q."/>
            <person name="Yuan D."/>
            <person name="Jin S."/>
            <person name="Zhang L."/>
        </authorList>
    </citation>
    <scope>NUCLEOTIDE SEQUENCE [LARGE SCALE GENOMIC DNA]</scope>
    <source>
        <strain evidence="1">SQ_2022a</strain>
    </source>
</reference>
<evidence type="ECO:0000313" key="1">
    <source>
        <dbReference type="EMBL" id="KAI8019169.1"/>
    </source>
</evidence>
<accession>A0ACC0I0K6</accession>
<sequence length="96" mass="10134">MHQLLSLLLFFYWLLSLLLKMATARPLAPFAAVCVIFAMLVLAGLSDGAHSPTAAPAPSPHISPSGGTTHSSATAGFPPHLFVSTLFASFCLSLFY</sequence>
<keyword evidence="2" id="KW-1185">Reference proteome</keyword>
<name>A0ACC0I0K6_9ERIC</name>
<evidence type="ECO:0000313" key="2">
    <source>
        <dbReference type="Proteomes" id="UP001060215"/>
    </source>
</evidence>